<evidence type="ECO:0000313" key="2">
    <source>
        <dbReference type="EMBL" id="QDT66547.1"/>
    </source>
</evidence>
<dbReference type="GO" id="GO:0046872">
    <property type="term" value="F:metal ion binding"/>
    <property type="evidence" value="ECO:0007669"/>
    <property type="project" value="InterPro"/>
</dbReference>
<dbReference type="PROSITE" id="PS50846">
    <property type="entry name" value="HMA_2"/>
    <property type="match status" value="1"/>
</dbReference>
<organism evidence="2 3">
    <name type="scientific">Calycomorphotria hydatis</name>
    <dbReference type="NCBI Taxonomy" id="2528027"/>
    <lineage>
        <taxon>Bacteria</taxon>
        <taxon>Pseudomonadati</taxon>
        <taxon>Planctomycetota</taxon>
        <taxon>Planctomycetia</taxon>
        <taxon>Planctomycetales</taxon>
        <taxon>Planctomycetaceae</taxon>
        <taxon>Calycomorphotria</taxon>
    </lineage>
</organism>
<dbReference type="KEGG" id="chya:V22_38170"/>
<dbReference type="EMBL" id="CP036316">
    <property type="protein sequence ID" value="QDT66547.1"/>
    <property type="molecule type" value="Genomic_DNA"/>
</dbReference>
<dbReference type="InterPro" id="IPR036163">
    <property type="entry name" value="HMA_dom_sf"/>
</dbReference>
<dbReference type="RefSeq" id="WP_145265722.1">
    <property type="nucleotide sequence ID" value="NZ_CP036316.1"/>
</dbReference>
<dbReference type="OrthoDB" id="291224at2"/>
<dbReference type="CDD" id="cd00371">
    <property type="entry name" value="HMA"/>
    <property type="match status" value="1"/>
</dbReference>
<dbReference type="Proteomes" id="UP000319976">
    <property type="component" value="Chromosome"/>
</dbReference>
<feature type="domain" description="HMA" evidence="1">
    <location>
        <begin position="76"/>
        <end position="147"/>
    </location>
</feature>
<dbReference type="SUPFAM" id="SSF55008">
    <property type="entry name" value="HMA, heavy metal-associated domain"/>
    <property type="match status" value="1"/>
</dbReference>
<dbReference type="Gene3D" id="3.30.70.100">
    <property type="match status" value="1"/>
</dbReference>
<gene>
    <name evidence="2" type="ORF">V22_38170</name>
</gene>
<keyword evidence="3" id="KW-1185">Reference proteome</keyword>
<reference evidence="2 3" key="1">
    <citation type="submission" date="2019-02" db="EMBL/GenBank/DDBJ databases">
        <title>Deep-cultivation of Planctomycetes and their phenomic and genomic characterization uncovers novel biology.</title>
        <authorList>
            <person name="Wiegand S."/>
            <person name="Jogler M."/>
            <person name="Boedeker C."/>
            <person name="Pinto D."/>
            <person name="Vollmers J."/>
            <person name="Rivas-Marin E."/>
            <person name="Kohn T."/>
            <person name="Peeters S.H."/>
            <person name="Heuer A."/>
            <person name="Rast P."/>
            <person name="Oberbeckmann S."/>
            <person name="Bunk B."/>
            <person name="Jeske O."/>
            <person name="Meyerdierks A."/>
            <person name="Storesund J.E."/>
            <person name="Kallscheuer N."/>
            <person name="Luecker S."/>
            <person name="Lage O.M."/>
            <person name="Pohl T."/>
            <person name="Merkel B.J."/>
            <person name="Hornburger P."/>
            <person name="Mueller R.-W."/>
            <person name="Bruemmer F."/>
            <person name="Labrenz M."/>
            <person name="Spormann A.M."/>
            <person name="Op den Camp H."/>
            <person name="Overmann J."/>
            <person name="Amann R."/>
            <person name="Jetten M.S.M."/>
            <person name="Mascher T."/>
            <person name="Medema M.H."/>
            <person name="Devos D.P."/>
            <person name="Kaster A.-K."/>
            <person name="Ovreas L."/>
            <person name="Rohde M."/>
            <person name="Galperin M.Y."/>
            <person name="Jogler C."/>
        </authorList>
    </citation>
    <scope>NUCLEOTIDE SEQUENCE [LARGE SCALE GENOMIC DNA]</scope>
    <source>
        <strain evidence="2 3">V22</strain>
    </source>
</reference>
<dbReference type="InterPro" id="IPR006121">
    <property type="entry name" value="HMA_dom"/>
</dbReference>
<accession>A0A517TDV1</accession>
<proteinExistence type="predicted"/>
<dbReference type="PROSITE" id="PS51257">
    <property type="entry name" value="PROKAR_LIPOPROTEIN"/>
    <property type="match status" value="1"/>
</dbReference>
<protein>
    <recommendedName>
        <fullName evidence="1">HMA domain-containing protein</fullName>
    </recommendedName>
</protein>
<name>A0A517TDV1_9PLAN</name>
<sequence>MRLLELTSLMAVCCLLILGCEPKTSESGSETVIEEVDVIETEAGSDVGDDSASLFLPSDGGAPPSVLLVSNTEPTGSITLAVPDMMCPFSCAPKVQKTLADVPGVVKVETHPDSQNEEARTATVWTTDDFNPELALAALEKVHFPATVKN</sequence>
<evidence type="ECO:0000313" key="3">
    <source>
        <dbReference type="Proteomes" id="UP000319976"/>
    </source>
</evidence>
<dbReference type="AlphaFoldDB" id="A0A517TDV1"/>
<evidence type="ECO:0000259" key="1">
    <source>
        <dbReference type="PROSITE" id="PS50846"/>
    </source>
</evidence>